<accession>A0A0D2MD92</accession>
<dbReference type="KEGG" id="mng:MNEG_14802"/>
<reference evidence="1 2" key="1">
    <citation type="journal article" date="2013" name="BMC Genomics">
        <title>Reconstruction of the lipid metabolism for the microalga Monoraphidium neglectum from its genome sequence reveals characteristics suitable for biofuel production.</title>
        <authorList>
            <person name="Bogen C."/>
            <person name="Al-Dilaimi A."/>
            <person name="Albersmeier A."/>
            <person name="Wichmann J."/>
            <person name="Grundmann M."/>
            <person name="Rupp O."/>
            <person name="Lauersen K.J."/>
            <person name="Blifernez-Klassen O."/>
            <person name="Kalinowski J."/>
            <person name="Goesmann A."/>
            <person name="Mussgnug J.H."/>
            <person name="Kruse O."/>
        </authorList>
    </citation>
    <scope>NUCLEOTIDE SEQUENCE [LARGE SCALE GENOMIC DNA]</scope>
    <source>
        <strain evidence="1 2">SAG 48.87</strain>
    </source>
</reference>
<organism evidence="1 2">
    <name type="scientific">Monoraphidium neglectum</name>
    <dbReference type="NCBI Taxonomy" id="145388"/>
    <lineage>
        <taxon>Eukaryota</taxon>
        <taxon>Viridiplantae</taxon>
        <taxon>Chlorophyta</taxon>
        <taxon>core chlorophytes</taxon>
        <taxon>Chlorophyceae</taxon>
        <taxon>CS clade</taxon>
        <taxon>Sphaeropleales</taxon>
        <taxon>Selenastraceae</taxon>
        <taxon>Monoraphidium</taxon>
    </lineage>
</organism>
<dbReference type="GeneID" id="25732400"/>
<gene>
    <name evidence="1" type="ORF">MNEG_14802</name>
</gene>
<name>A0A0D2MD92_9CHLO</name>
<feature type="non-terminal residue" evidence="1">
    <location>
        <position position="77"/>
    </location>
</feature>
<dbReference type="AlphaFoldDB" id="A0A0D2MD92"/>
<sequence>MRHSVTLLHADKGRGVAATAAIELGDLIACVRPAAVLHGPVDEAPDAPLLVPQLIALRPEAIPFGTHAALLHLTDGS</sequence>
<keyword evidence="2" id="KW-1185">Reference proteome</keyword>
<dbReference type="RefSeq" id="XP_013892180.1">
    <property type="nucleotide sequence ID" value="XM_014036726.1"/>
</dbReference>
<evidence type="ECO:0000313" key="1">
    <source>
        <dbReference type="EMBL" id="KIY93160.1"/>
    </source>
</evidence>
<protein>
    <submittedName>
        <fullName evidence="1">Uncharacterized protein</fullName>
    </submittedName>
</protein>
<dbReference type="Proteomes" id="UP000054498">
    <property type="component" value="Unassembled WGS sequence"/>
</dbReference>
<dbReference type="EMBL" id="KK104997">
    <property type="protein sequence ID" value="KIY93160.1"/>
    <property type="molecule type" value="Genomic_DNA"/>
</dbReference>
<proteinExistence type="predicted"/>
<evidence type="ECO:0000313" key="2">
    <source>
        <dbReference type="Proteomes" id="UP000054498"/>
    </source>
</evidence>